<dbReference type="SUPFAM" id="SSF69304">
    <property type="entry name" value="Tricorn protease N-terminal domain"/>
    <property type="match status" value="1"/>
</dbReference>
<keyword evidence="1 2" id="KW-0238">DNA-binding</keyword>
<dbReference type="SUPFAM" id="SSF82171">
    <property type="entry name" value="DPP6 N-terminal domain-like"/>
    <property type="match status" value="1"/>
</dbReference>
<dbReference type="EMBL" id="JAKIKP010000001">
    <property type="protein sequence ID" value="MCL1141214.1"/>
    <property type="molecule type" value="Genomic_DNA"/>
</dbReference>
<dbReference type="SMART" id="SM00862">
    <property type="entry name" value="Trans_reg_C"/>
    <property type="match status" value="1"/>
</dbReference>
<sequence>MTATQYKIGECILDTNVMSLTHKDEVVKLSAKVYELLKLFIENDEHIVSRQQAIESIWEGNQGVGEKGFTNSVWLLRKAFKDLAIEDEVLLTLPKLGYQLVLPIQTFQDTKAEQPFIASKPMKFNQLKTSFGVIIACLVLIGYLGYERLLPEKKNKNVLTIVSPTKQKITNFEGVEEHIAVSNNGQQLAMQWRSGDLPGKIYIKDLARADSSLTLISFGEYEEASPAWSKADDKLAYIRVLPNGGCEVRVRNLLQNTDRFVADGCFYLPFKRVLTWSKTDDNAVIFSKQLSDRVALFSYSLEDNSVKQLSFPQKNEIDFAPHPLNEPQKLAFIREKSTSMQMSLLILNTANELSEQDNIVDVITNKVTIVDFDYSTIGDAFYVNHIENSALTITKVTLSGEVVFSVAHSGMPSNVTFSDATNTLYISEHISKEYIGQLSYDGQQNVRKISSSSRDMYARYSTTTDDIIFLSNRSKLWGIWKNNQVTSKSLTKNMGNAGVAAMSPTSGKFVVPVHKEDNQVLYLGDIESELFEVIDLQNLSAENLSWAKDGQSIYFKGFTDQESAIYQYHLTDKSLTKLNLTQANYVVEGATPNTLYFSKFNLNGLWKLDVATNDVSLVTDKLAKYDFGAFYHEDDAVYFVSRTNQSDKVLRINSDNNIDTVMSFPANNIRKFFGISSADKQSMLLTLKVANEADIVGFTFR</sequence>
<dbReference type="CDD" id="cd00383">
    <property type="entry name" value="trans_reg_C"/>
    <property type="match status" value="1"/>
</dbReference>
<dbReference type="InterPro" id="IPR011042">
    <property type="entry name" value="6-blade_b-propeller_TolB-like"/>
</dbReference>
<proteinExistence type="predicted"/>
<comment type="caution">
    <text evidence="5">The sequence shown here is derived from an EMBL/GenBank/DDBJ whole genome shotgun (WGS) entry which is preliminary data.</text>
</comment>
<feature type="domain" description="OmpR/PhoB-type" evidence="4">
    <location>
        <begin position="3"/>
        <end position="102"/>
    </location>
</feature>
<dbReference type="GO" id="GO:0003677">
    <property type="term" value="F:DNA binding"/>
    <property type="evidence" value="ECO:0007669"/>
    <property type="project" value="UniProtKB-UniRule"/>
</dbReference>
<reference evidence="5" key="1">
    <citation type="submission" date="2022-01" db="EMBL/GenBank/DDBJ databases">
        <title>Whole genome-based taxonomy of the Shewanellaceae.</title>
        <authorList>
            <person name="Martin-Rodriguez A.J."/>
        </authorList>
    </citation>
    <scope>NUCLEOTIDE SEQUENCE</scope>
    <source>
        <strain evidence="5">DSM 16422</strain>
    </source>
</reference>
<evidence type="ECO:0000256" key="1">
    <source>
        <dbReference type="ARBA" id="ARBA00023125"/>
    </source>
</evidence>
<dbReference type="GO" id="GO:0006355">
    <property type="term" value="P:regulation of DNA-templated transcription"/>
    <property type="evidence" value="ECO:0007669"/>
    <property type="project" value="InterPro"/>
</dbReference>
<dbReference type="Proteomes" id="UP001139333">
    <property type="component" value="Unassembled WGS sequence"/>
</dbReference>
<dbReference type="InterPro" id="IPR016032">
    <property type="entry name" value="Sig_transdc_resp-reg_C-effctor"/>
</dbReference>
<accession>A0A9X2CK36</accession>
<keyword evidence="6" id="KW-1185">Reference proteome</keyword>
<feature type="DNA-binding region" description="OmpR/PhoB-type" evidence="2">
    <location>
        <begin position="3"/>
        <end position="102"/>
    </location>
</feature>
<dbReference type="GO" id="GO:0000160">
    <property type="term" value="P:phosphorelay signal transduction system"/>
    <property type="evidence" value="ECO:0007669"/>
    <property type="project" value="InterPro"/>
</dbReference>
<dbReference type="PROSITE" id="PS51755">
    <property type="entry name" value="OMPR_PHOB"/>
    <property type="match status" value="1"/>
</dbReference>
<dbReference type="AlphaFoldDB" id="A0A9X2CK36"/>
<evidence type="ECO:0000256" key="2">
    <source>
        <dbReference type="PROSITE-ProRule" id="PRU01091"/>
    </source>
</evidence>
<gene>
    <name evidence="5" type="ORF">L2672_00665</name>
</gene>
<protein>
    <submittedName>
        <fullName evidence="5">Winged helix-turn-helix domain-containing protein</fullName>
    </submittedName>
</protein>
<dbReference type="Gene3D" id="2.120.10.30">
    <property type="entry name" value="TolB, C-terminal domain"/>
    <property type="match status" value="2"/>
</dbReference>
<evidence type="ECO:0000313" key="5">
    <source>
        <dbReference type="EMBL" id="MCL1141214.1"/>
    </source>
</evidence>
<dbReference type="PANTHER" id="PTHR36842">
    <property type="entry name" value="PROTEIN TOLB HOMOLOG"/>
    <property type="match status" value="1"/>
</dbReference>
<dbReference type="Gene3D" id="1.10.10.10">
    <property type="entry name" value="Winged helix-like DNA-binding domain superfamily/Winged helix DNA-binding domain"/>
    <property type="match status" value="1"/>
</dbReference>
<dbReference type="RefSeq" id="WP_248993905.1">
    <property type="nucleotide sequence ID" value="NZ_JAKIKP010000001.1"/>
</dbReference>
<organism evidence="5 6">
    <name type="scientific">Shewanella gaetbuli</name>
    <dbReference type="NCBI Taxonomy" id="220752"/>
    <lineage>
        <taxon>Bacteria</taxon>
        <taxon>Pseudomonadati</taxon>
        <taxon>Pseudomonadota</taxon>
        <taxon>Gammaproteobacteria</taxon>
        <taxon>Alteromonadales</taxon>
        <taxon>Shewanellaceae</taxon>
        <taxon>Shewanella</taxon>
    </lineage>
</organism>
<keyword evidence="3" id="KW-0812">Transmembrane</keyword>
<dbReference type="PANTHER" id="PTHR36842:SF1">
    <property type="entry name" value="PROTEIN TOLB"/>
    <property type="match status" value="1"/>
</dbReference>
<evidence type="ECO:0000259" key="4">
    <source>
        <dbReference type="PROSITE" id="PS51755"/>
    </source>
</evidence>
<keyword evidence="3" id="KW-1133">Transmembrane helix</keyword>
<evidence type="ECO:0000256" key="3">
    <source>
        <dbReference type="SAM" id="Phobius"/>
    </source>
</evidence>
<keyword evidence="3" id="KW-0472">Membrane</keyword>
<evidence type="ECO:0000313" key="6">
    <source>
        <dbReference type="Proteomes" id="UP001139333"/>
    </source>
</evidence>
<dbReference type="Pfam" id="PF00486">
    <property type="entry name" value="Trans_reg_C"/>
    <property type="match status" value="1"/>
</dbReference>
<dbReference type="SUPFAM" id="SSF46894">
    <property type="entry name" value="C-terminal effector domain of the bipartite response regulators"/>
    <property type="match status" value="1"/>
</dbReference>
<dbReference type="InterPro" id="IPR001867">
    <property type="entry name" value="OmpR/PhoB-type_DNA-bd"/>
</dbReference>
<name>A0A9X2CK36_9GAMM</name>
<dbReference type="InterPro" id="IPR036388">
    <property type="entry name" value="WH-like_DNA-bd_sf"/>
</dbReference>
<feature type="transmembrane region" description="Helical" evidence="3">
    <location>
        <begin position="129"/>
        <end position="146"/>
    </location>
</feature>